<evidence type="ECO:0008006" key="4">
    <source>
        <dbReference type="Google" id="ProtNLM"/>
    </source>
</evidence>
<evidence type="ECO:0000256" key="1">
    <source>
        <dbReference type="SAM" id="MobiDB-lite"/>
    </source>
</evidence>
<comment type="caution">
    <text evidence="2">The sequence shown here is derived from an EMBL/GenBank/DDBJ whole genome shotgun (WGS) entry which is preliminary data.</text>
</comment>
<gene>
    <name evidence="2" type="ORF">GPJ59_26235</name>
</gene>
<proteinExistence type="predicted"/>
<feature type="compositionally biased region" description="Gly residues" evidence="1">
    <location>
        <begin position="46"/>
        <end position="60"/>
    </location>
</feature>
<dbReference type="Proteomes" id="UP000812013">
    <property type="component" value="Unassembled WGS sequence"/>
</dbReference>
<evidence type="ECO:0000313" key="2">
    <source>
        <dbReference type="EMBL" id="MBW5485279.1"/>
    </source>
</evidence>
<feature type="region of interest" description="Disordered" evidence="1">
    <location>
        <begin position="219"/>
        <end position="244"/>
    </location>
</feature>
<organism evidence="2 3">
    <name type="scientific">Streptomyces bambusae</name>
    <dbReference type="NCBI Taxonomy" id="1550616"/>
    <lineage>
        <taxon>Bacteria</taxon>
        <taxon>Bacillati</taxon>
        <taxon>Actinomycetota</taxon>
        <taxon>Actinomycetes</taxon>
        <taxon>Kitasatosporales</taxon>
        <taxon>Streptomycetaceae</taxon>
        <taxon>Streptomyces</taxon>
    </lineage>
</organism>
<reference evidence="2 3" key="1">
    <citation type="submission" date="2019-12" db="EMBL/GenBank/DDBJ databases">
        <title>Genome sequence of Streptomyces bambusae.</title>
        <authorList>
            <person name="Bansal K."/>
            <person name="Choksket S."/>
            <person name="Korpole S."/>
            <person name="Patil P.B."/>
        </authorList>
    </citation>
    <scope>NUCLEOTIDE SEQUENCE [LARGE SCALE GENOMIC DNA]</scope>
    <source>
        <strain evidence="2 3">SK60</strain>
    </source>
</reference>
<protein>
    <recommendedName>
        <fullName evidence="4">Serine/threonine protein kinase</fullName>
    </recommendedName>
</protein>
<name>A0ABS6ZBY3_9ACTN</name>
<feature type="compositionally biased region" description="Low complexity" evidence="1">
    <location>
        <begin position="36"/>
        <end position="45"/>
    </location>
</feature>
<dbReference type="EMBL" id="WTFF01000236">
    <property type="protein sequence ID" value="MBW5485279.1"/>
    <property type="molecule type" value="Genomic_DNA"/>
</dbReference>
<sequence length="244" mass="24152">MVLTVGVLVLLVALVVLGWALLKDRKGGEGSGRNGPAGSTSSATGATGGTGRTGATGGTGTLPSGRASASASSSAAYGGSAGAGRPSASASRSAGRSPSASDGAAPGTTQQHVTVSVRTVRGSYTGPCPPPHAQAPAFVATVVVARTPTVLEYRWAVREGDAPATGSGWQSVTYEAGGPKGRQLTRTQLVRRSGAVRLEVRAPVQAWSAWVEYAVTCDEGEGPSGGPSPSRSALPVAGAATRRS</sequence>
<feature type="region of interest" description="Disordered" evidence="1">
    <location>
        <begin position="25"/>
        <end position="113"/>
    </location>
</feature>
<accession>A0ABS6ZBY3</accession>
<feature type="compositionally biased region" description="Low complexity" evidence="1">
    <location>
        <begin position="61"/>
        <end position="107"/>
    </location>
</feature>
<evidence type="ECO:0000313" key="3">
    <source>
        <dbReference type="Proteomes" id="UP000812013"/>
    </source>
</evidence>
<keyword evidence="3" id="KW-1185">Reference proteome</keyword>